<dbReference type="InterPro" id="IPR017850">
    <property type="entry name" value="Alkaline_phosphatase_core_sf"/>
</dbReference>
<protein>
    <submittedName>
        <fullName evidence="1">DUF4976 domain-containing protein</fullName>
    </submittedName>
</protein>
<dbReference type="SUPFAM" id="SSF53649">
    <property type="entry name" value="Alkaline phosphatase-like"/>
    <property type="match status" value="1"/>
</dbReference>
<proteinExistence type="predicted"/>
<gene>
    <name evidence="1" type="ORF">N7U62_21535</name>
</gene>
<dbReference type="Proteomes" id="UP001300692">
    <property type="component" value="Unassembled WGS sequence"/>
</dbReference>
<dbReference type="RefSeq" id="WP_264140185.1">
    <property type="nucleotide sequence ID" value="NZ_JAOYOD010000001.1"/>
</dbReference>
<name>A0ABT3CZY2_9BACT</name>
<accession>A0ABT3CZY2</accession>
<comment type="caution">
    <text evidence="1">The sequence shown here is derived from an EMBL/GenBank/DDBJ whole genome shotgun (WGS) entry which is preliminary data.</text>
</comment>
<dbReference type="Gene3D" id="3.40.720.10">
    <property type="entry name" value="Alkaline Phosphatase, subunit A"/>
    <property type="match status" value="1"/>
</dbReference>
<dbReference type="EMBL" id="JAOYOD010000001">
    <property type="protein sequence ID" value="MCV9389262.1"/>
    <property type="molecule type" value="Genomic_DNA"/>
</dbReference>
<organism evidence="1 2">
    <name type="scientific">Reichenbachiella ulvae</name>
    <dbReference type="NCBI Taxonomy" id="2980104"/>
    <lineage>
        <taxon>Bacteria</taxon>
        <taxon>Pseudomonadati</taxon>
        <taxon>Bacteroidota</taxon>
        <taxon>Cytophagia</taxon>
        <taxon>Cytophagales</taxon>
        <taxon>Reichenbachiellaceae</taxon>
        <taxon>Reichenbachiella</taxon>
    </lineage>
</organism>
<reference evidence="1 2" key="1">
    <citation type="submission" date="2022-10" db="EMBL/GenBank/DDBJ databases">
        <title>Comparative genomics and taxonomic characterization of three novel marine species of genus Reichenbachiella exhibiting antioxidant and polysaccharide degradation activities.</title>
        <authorList>
            <person name="Muhammad N."/>
            <person name="Lee Y.-J."/>
            <person name="Ko J."/>
            <person name="Kim S.-G."/>
        </authorList>
    </citation>
    <scope>NUCLEOTIDE SEQUENCE [LARGE SCALE GENOMIC DNA]</scope>
    <source>
        <strain evidence="1 2">ABR2-5</strain>
    </source>
</reference>
<keyword evidence="2" id="KW-1185">Reference proteome</keyword>
<sequence>MFGIKSIDSYTYRPRFQLYNLKKDPRETNNLVGLPQHRETLQLLQQKLRKFQVETSDPWAVKWQHE</sequence>
<evidence type="ECO:0000313" key="2">
    <source>
        <dbReference type="Proteomes" id="UP001300692"/>
    </source>
</evidence>
<evidence type="ECO:0000313" key="1">
    <source>
        <dbReference type="EMBL" id="MCV9389262.1"/>
    </source>
</evidence>